<evidence type="ECO:0000256" key="1">
    <source>
        <dbReference type="ARBA" id="ARBA00000085"/>
    </source>
</evidence>
<dbReference type="Gene3D" id="1.10.287.130">
    <property type="match status" value="1"/>
</dbReference>
<dbReference type="Pfam" id="PF02518">
    <property type="entry name" value="HATPase_c"/>
    <property type="match status" value="1"/>
</dbReference>
<dbReference type="InterPro" id="IPR003661">
    <property type="entry name" value="HisK_dim/P_dom"/>
</dbReference>
<comment type="catalytic activity">
    <reaction evidence="1">
        <text>ATP + protein L-histidine = ADP + protein N-phospho-L-histidine.</text>
        <dbReference type="EC" id="2.7.13.3"/>
    </reaction>
</comment>
<dbReference type="CDD" id="cd00082">
    <property type="entry name" value="HisKA"/>
    <property type="match status" value="1"/>
</dbReference>
<dbReference type="Pfam" id="PF00512">
    <property type="entry name" value="HisKA"/>
    <property type="match status" value="1"/>
</dbReference>
<evidence type="ECO:0000313" key="9">
    <source>
        <dbReference type="Proteomes" id="UP001239462"/>
    </source>
</evidence>
<sequence length="348" mass="38607">MAVSPLKQKHWFRLSSLIVCTSLVTLATLHHLDLQNRSVLILCYVAAIASLHILVASFRDHAPSTDRSVGTPSEQQLAAARTQTLQQIEREFRTPLTTITAISEALLDVGGGCQDSATDNTDRHRDADQREFLRDIHHSALDVLNFVNDISDCEKASAGAIRLIPQPVALIDLMDRCLAMLTPRAEEKGLTLTAQVDDELTEVIADPIRLRQITLKLISNAIKNSQSGGMVIVQVRPDEGRCFRITVRDTGQGMTSDQMKHLFDPFVQSDDERQGIGQRFDMAIVKHLVELHGGSIDVQSVLGSGTRLMVRIPRTCDLANRVHRTPEDRIAPLGKRGRRREIGRPQPS</sequence>
<organism evidence="8 9">
    <name type="scientific">Roseiconus lacunae</name>
    <dbReference type="NCBI Taxonomy" id="2605694"/>
    <lineage>
        <taxon>Bacteria</taxon>
        <taxon>Pseudomonadati</taxon>
        <taxon>Planctomycetota</taxon>
        <taxon>Planctomycetia</taxon>
        <taxon>Pirellulales</taxon>
        <taxon>Pirellulaceae</taxon>
        <taxon>Roseiconus</taxon>
    </lineage>
</organism>
<evidence type="ECO:0000256" key="2">
    <source>
        <dbReference type="ARBA" id="ARBA00012438"/>
    </source>
</evidence>
<dbReference type="Gene3D" id="3.30.565.10">
    <property type="entry name" value="Histidine kinase-like ATPase, C-terminal domain"/>
    <property type="match status" value="1"/>
</dbReference>
<proteinExistence type="predicted"/>
<dbReference type="Proteomes" id="UP001239462">
    <property type="component" value="Unassembled WGS sequence"/>
</dbReference>
<name>A0ABT7PI63_9BACT</name>
<dbReference type="RefSeq" id="WP_149495977.1">
    <property type="nucleotide sequence ID" value="NZ_JASZZN010000007.1"/>
</dbReference>
<dbReference type="PROSITE" id="PS50109">
    <property type="entry name" value="HIS_KIN"/>
    <property type="match status" value="1"/>
</dbReference>
<dbReference type="EC" id="2.7.13.3" evidence="2"/>
<evidence type="ECO:0000256" key="3">
    <source>
        <dbReference type="ARBA" id="ARBA00022553"/>
    </source>
</evidence>
<evidence type="ECO:0000256" key="4">
    <source>
        <dbReference type="ARBA" id="ARBA00022679"/>
    </source>
</evidence>
<feature type="transmembrane region" description="Helical" evidence="6">
    <location>
        <begin position="38"/>
        <end position="58"/>
    </location>
</feature>
<feature type="domain" description="Histidine kinase" evidence="7">
    <location>
        <begin position="87"/>
        <end position="316"/>
    </location>
</feature>
<keyword evidence="6" id="KW-0812">Transmembrane</keyword>
<dbReference type="SMART" id="SM00387">
    <property type="entry name" value="HATPase_c"/>
    <property type="match status" value="1"/>
</dbReference>
<accession>A0ABT7PI63</accession>
<dbReference type="EMBL" id="JASZZN010000007">
    <property type="protein sequence ID" value="MDM4016173.1"/>
    <property type="molecule type" value="Genomic_DNA"/>
</dbReference>
<feature type="transmembrane region" description="Helical" evidence="6">
    <location>
        <begin position="12"/>
        <end position="32"/>
    </location>
</feature>
<evidence type="ECO:0000313" key="8">
    <source>
        <dbReference type="EMBL" id="MDM4016173.1"/>
    </source>
</evidence>
<dbReference type="SUPFAM" id="SSF47384">
    <property type="entry name" value="Homodimeric domain of signal transducing histidine kinase"/>
    <property type="match status" value="1"/>
</dbReference>
<evidence type="ECO:0000256" key="6">
    <source>
        <dbReference type="SAM" id="Phobius"/>
    </source>
</evidence>
<keyword evidence="5 8" id="KW-0418">Kinase</keyword>
<dbReference type="PRINTS" id="PR00344">
    <property type="entry name" value="BCTRLSENSOR"/>
</dbReference>
<dbReference type="GO" id="GO:0016301">
    <property type="term" value="F:kinase activity"/>
    <property type="evidence" value="ECO:0007669"/>
    <property type="project" value="UniProtKB-KW"/>
</dbReference>
<keyword evidence="6" id="KW-0472">Membrane</keyword>
<dbReference type="InterPro" id="IPR036890">
    <property type="entry name" value="HATPase_C_sf"/>
</dbReference>
<dbReference type="InterPro" id="IPR036097">
    <property type="entry name" value="HisK_dim/P_sf"/>
</dbReference>
<dbReference type="InterPro" id="IPR003594">
    <property type="entry name" value="HATPase_dom"/>
</dbReference>
<keyword evidence="6" id="KW-1133">Transmembrane helix</keyword>
<dbReference type="InterPro" id="IPR004358">
    <property type="entry name" value="Sig_transdc_His_kin-like_C"/>
</dbReference>
<comment type="caution">
    <text evidence="8">The sequence shown here is derived from an EMBL/GenBank/DDBJ whole genome shotgun (WGS) entry which is preliminary data.</text>
</comment>
<keyword evidence="9" id="KW-1185">Reference proteome</keyword>
<dbReference type="SUPFAM" id="SSF55874">
    <property type="entry name" value="ATPase domain of HSP90 chaperone/DNA topoisomerase II/histidine kinase"/>
    <property type="match status" value="1"/>
</dbReference>
<protein>
    <recommendedName>
        <fullName evidence="2">histidine kinase</fullName>
        <ecNumber evidence="2">2.7.13.3</ecNumber>
    </recommendedName>
</protein>
<reference evidence="8 9" key="1">
    <citation type="submission" date="2023-06" db="EMBL/GenBank/DDBJ databases">
        <title>Roseiconus lacunae JC819 isolated from Gulf of Mannar region, Tamil Nadu.</title>
        <authorList>
            <person name="Pk S."/>
            <person name="Ch S."/>
            <person name="Ch V.R."/>
        </authorList>
    </citation>
    <scope>NUCLEOTIDE SEQUENCE [LARGE SCALE GENOMIC DNA]</scope>
    <source>
        <strain evidence="8 9">JC819</strain>
    </source>
</reference>
<gene>
    <name evidence="8" type="ORF">QTN89_12090</name>
</gene>
<keyword evidence="4" id="KW-0808">Transferase</keyword>
<keyword evidence="3" id="KW-0597">Phosphoprotein</keyword>
<evidence type="ECO:0000256" key="5">
    <source>
        <dbReference type="ARBA" id="ARBA00022777"/>
    </source>
</evidence>
<evidence type="ECO:0000259" key="7">
    <source>
        <dbReference type="PROSITE" id="PS50109"/>
    </source>
</evidence>
<dbReference type="PANTHER" id="PTHR43047">
    <property type="entry name" value="TWO-COMPONENT HISTIDINE PROTEIN KINASE"/>
    <property type="match status" value="1"/>
</dbReference>
<dbReference type="InterPro" id="IPR005467">
    <property type="entry name" value="His_kinase_dom"/>
</dbReference>